<proteinExistence type="predicted"/>
<dbReference type="AlphaFoldDB" id="A0A0E9WEE0"/>
<protein>
    <submittedName>
        <fullName evidence="1">Uncharacterized protein</fullName>
    </submittedName>
</protein>
<name>A0A0E9WEE0_ANGAN</name>
<dbReference type="EMBL" id="GBXM01020729">
    <property type="protein sequence ID" value="JAH87848.1"/>
    <property type="molecule type" value="Transcribed_RNA"/>
</dbReference>
<sequence length="64" mass="7832">MVYIFRPQVFKSEHLCAYIWKRAFTIMQDVLDLPGSSFFLNEPAWFYQRQSLLFKIFLYVCDRN</sequence>
<accession>A0A0E9WEE0</accession>
<reference evidence="1" key="1">
    <citation type="submission" date="2014-11" db="EMBL/GenBank/DDBJ databases">
        <authorList>
            <person name="Amaro Gonzalez C."/>
        </authorList>
    </citation>
    <scope>NUCLEOTIDE SEQUENCE</scope>
</reference>
<evidence type="ECO:0000313" key="1">
    <source>
        <dbReference type="EMBL" id="JAH87848.1"/>
    </source>
</evidence>
<reference evidence="1" key="2">
    <citation type="journal article" date="2015" name="Fish Shellfish Immunol.">
        <title>Early steps in the European eel (Anguilla anguilla)-Vibrio vulnificus interaction in the gills: Role of the RtxA13 toxin.</title>
        <authorList>
            <person name="Callol A."/>
            <person name="Pajuelo D."/>
            <person name="Ebbesson L."/>
            <person name="Teles M."/>
            <person name="MacKenzie S."/>
            <person name="Amaro C."/>
        </authorList>
    </citation>
    <scope>NUCLEOTIDE SEQUENCE</scope>
</reference>
<organism evidence="1">
    <name type="scientific">Anguilla anguilla</name>
    <name type="common">European freshwater eel</name>
    <name type="synonym">Muraena anguilla</name>
    <dbReference type="NCBI Taxonomy" id="7936"/>
    <lineage>
        <taxon>Eukaryota</taxon>
        <taxon>Metazoa</taxon>
        <taxon>Chordata</taxon>
        <taxon>Craniata</taxon>
        <taxon>Vertebrata</taxon>
        <taxon>Euteleostomi</taxon>
        <taxon>Actinopterygii</taxon>
        <taxon>Neopterygii</taxon>
        <taxon>Teleostei</taxon>
        <taxon>Anguilliformes</taxon>
        <taxon>Anguillidae</taxon>
        <taxon>Anguilla</taxon>
    </lineage>
</organism>